<dbReference type="OrthoDB" id="723791at2759"/>
<comment type="caution">
    <text evidence="1">The sequence shown here is derived from an EMBL/GenBank/DDBJ whole genome shotgun (WGS) entry which is preliminary data.</text>
</comment>
<keyword evidence="2" id="KW-1185">Reference proteome</keyword>
<gene>
    <name evidence="1" type="ORF">Cgig2_026634</name>
</gene>
<evidence type="ECO:0000313" key="2">
    <source>
        <dbReference type="Proteomes" id="UP001153076"/>
    </source>
</evidence>
<evidence type="ECO:0000313" key="1">
    <source>
        <dbReference type="EMBL" id="KAJ8436519.1"/>
    </source>
</evidence>
<reference evidence="1" key="1">
    <citation type="submission" date="2022-04" db="EMBL/GenBank/DDBJ databases">
        <title>Carnegiea gigantea Genome sequencing and assembly v2.</title>
        <authorList>
            <person name="Copetti D."/>
            <person name="Sanderson M.J."/>
            <person name="Burquez A."/>
            <person name="Wojciechowski M.F."/>
        </authorList>
    </citation>
    <scope>NUCLEOTIDE SEQUENCE</scope>
    <source>
        <strain evidence="1">SGP5-SGP5p</strain>
        <tissue evidence="1">Aerial part</tissue>
    </source>
</reference>
<dbReference type="EMBL" id="JAKOGI010000339">
    <property type="protein sequence ID" value="KAJ8436519.1"/>
    <property type="molecule type" value="Genomic_DNA"/>
</dbReference>
<proteinExistence type="predicted"/>
<dbReference type="Proteomes" id="UP001153076">
    <property type="component" value="Unassembled WGS sequence"/>
</dbReference>
<name>A0A9Q1K474_9CARY</name>
<dbReference type="AlphaFoldDB" id="A0A9Q1K474"/>
<accession>A0A9Q1K474</accession>
<sequence length="215" mass="24374">MCTAWEDDPISEGCGVGTALRLVLEYGEMAMERHLTLTLIKSWDRRRKAFRIAGREVRFTVFDIVMFTSLPGTGTKVELDGKEVSTEVGNMVRAPYGAAWSLLHYVDDVDGMGQYAWAEAIWQVVVESIEDTQRKLARGPLSEVQLNGLCLLIQVWFYEHTTRFSDQDGERFPQIASWRKVDHGGIRELIMVLTFDSHNKGKNTVNVKSTPSDEE</sequence>
<organism evidence="1 2">
    <name type="scientific">Carnegiea gigantea</name>
    <dbReference type="NCBI Taxonomy" id="171969"/>
    <lineage>
        <taxon>Eukaryota</taxon>
        <taxon>Viridiplantae</taxon>
        <taxon>Streptophyta</taxon>
        <taxon>Embryophyta</taxon>
        <taxon>Tracheophyta</taxon>
        <taxon>Spermatophyta</taxon>
        <taxon>Magnoliopsida</taxon>
        <taxon>eudicotyledons</taxon>
        <taxon>Gunneridae</taxon>
        <taxon>Pentapetalae</taxon>
        <taxon>Caryophyllales</taxon>
        <taxon>Cactineae</taxon>
        <taxon>Cactaceae</taxon>
        <taxon>Cactoideae</taxon>
        <taxon>Echinocereeae</taxon>
        <taxon>Carnegiea</taxon>
    </lineage>
</organism>
<protein>
    <recommendedName>
        <fullName evidence="3">Aminotransferase-like plant mobile domain-containing protein</fullName>
    </recommendedName>
</protein>
<evidence type="ECO:0008006" key="3">
    <source>
        <dbReference type="Google" id="ProtNLM"/>
    </source>
</evidence>